<accession>A0AAD0EA47</accession>
<proteinExistence type="predicted"/>
<name>A0AAD0EA47_9RHOB</name>
<evidence type="ECO:0000313" key="1">
    <source>
        <dbReference type="EMBL" id="ATF04547.1"/>
    </source>
</evidence>
<gene>
    <name evidence="1" type="ORF">PhaeoP63_00438</name>
</gene>
<reference evidence="1 2" key="1">
    <citation type="journal article" date="2017" name="Front. Microbiol.">
        <title>Phaeobacter piscinae sp. nov., a species of the Roseobacter group and potential aquaculture probiont.</title>
        <authorList>
            <person name="Sonnenschein E.C."/>
            <person name="Phippen C.B.W."/>
            <person name="Nielsen K.F."/>
            <person name="Mateiu R.V."/>
            <person name="Melchiorsen J."/>
            <person name="Gram L."/>
            <person name="Overmann J."/>
            <person name="Freese H.M."/>
        </authorList>
    </citation>
    <scope>NUCLEOTIDE SEQUENCE [LARGE SCALE GENOMIC DNA]</scope>
    <source>
        <strain evidence="1 2">P63</strain>
    </source>
</reference>
<dbReference type="Proteomes" id="UP000217545">
    <property type="component" value="Chromosome"/>
</dbReference>
<organism evidence="1 2">
    <name type="scientific">Phaeobacter gallaeciensis</name>
    <dbReference type="NCBI Taxonomy" id="60890"/>
    <lineage>
        <taxon>Bacteria</taxon>
        <taxon>Pseudomonadati</taxon>
        <taxon>Pseudomonadota</taxon>
        <taxon>Alphaproteobacteria</taxon>
        <taxon>Rhodobacterales</taxon>
        <taxon>Roseobacteraceae</taxon>
        <taxon>Phaeobacter</taxon>
    </lineage>
</organism>
<protein>
    <submittedName>
        <fullName evidence="1">Uncharacterized protein</fullName>
    </submittedName>
</protein>
<evidence type="ECO:0000313" key="2">
    <source>
        <dbReference type="Proteomes" id="UP000217545"/>
    </source>
</evidence>
<dbReference type="EMBL" id="CP010784">
    <property type="protein sequence ID" value="ATF04547.1"/>
    <property type="molecule type" value="Genomic_DNA"/>
</dbReference>
<sequence>MEARNRTIEDWFAWIRDGHVVLPRFQRFEAWGGGRFKASWKTSYANRHCLLELC</sequence>
<dbReference type="AlphaFoldDB" id="A0AAD0EA47"/>